<dbReference type="Gene3D" id="3.90.10.10">
    <property type="entry name" value="Cytochrome C3"/>
    <property type="match status" value="1"/>
</dbReference>
<keyword evidence="1 2" id="KW-0732">Signal</keyword>
<feature type="domain" description="Doubled CXXCH motif" evidence="3">
    <location>
        <begin position="223"/>
        <end position="257"/>
    </location>
</feature>
<sequence>MNATRQRSLCSALVVALLLLLISAGGALARDMESCTRCHDETWESPVLNILQTPHAAMADERTPFAANACEGCHGDSGQHMKAPADDEARTPPPVTFGEEHTSVAKQNETCLGCHDSGERMHWRGSMHNFEELACVSCHTVHVPRDPILDERKQTEVCTSCHARQKSEALRPSAHPVQDGAMSCSNCHNPHGTLNESLLRRSNVNETCYDCHAEKRGPVLWEHAPVTEDCTTCHQPHGSIHQPMLKARGPQLCQQCHLGTHSSAAFGGDSLDTPFMAGKNCLNCHVQVHGSNHPQGQTLRR</sequence>
<evidence type="ECO:0000256" key="1">
    <source>
        <dbReference type="ARBA" id="ARBA00022729"/>
    </source>
</evidence>
<evidence type="ECO:0000259" key="4">
    <source>
        <dbReference type="Pfam" id="PF22678"/>
    </source>
</evidence>
<organism evidence="5 6">
    <name type="scientific">Thiohalomonas denitrificans</name>
    <dbReference type="NCBI Taxonomy" id="415747"/>
    <lineage>
        <taxon>Bacteria</taxon>
        <taxon>Pseudomonadati</taxon>
        <taxon>Pseudomonadota</taxon>
        <taxon>Gammaproteobacteria</taxon>
        <taxon>Thiohalomonadales</taxon>
        <taxon>Thiohalomonadaceae</taxon>
        <taxon>Thiohalomonas</taxon>
    </lineage>
</organism>
<name>A0A1G5QV02_9GAMM</name>
<evidence type="ECO:0000313" key="6">
    <source>
        <dbReference type="Proteomes" id="UP000199648"/>
    </source>
</evidence>
<evidence type="ECO:0000259" key="3">
    <source>
        <dbReference type="Pfam" id="PF09699"/>
    </source>
</evidence>
<feature type="signal peptide" evidence="2">
    <location>
        <begin position="1"/>
        <end position="29"/>
    </location>
</feature>
<dbReference type="Pfam" id="PF09699">
    <property type="entry name" value="Paired_CXXCH_1"/>
    <property type="match status" value="2"/>
</dbReference>
<dbReference type="NCBIfam" id="TIGR03508">
    <property type="entry name" value="decahem_SO"/>
    <property type="match status" value="1"/>
</dbReference>
<dbReference type="InterPro" id="IPR036280">
    <property type="entry name" value="Multihaem_cyt_sf"/>
</dbReference>
<reference evidence="5 6" key="1">
    <citation type="submission" date="2016-10" db="EMBL/GenBank/DDBJ databases">
        <authorList>
            <person name="de Groot N.N."/>
        </authorList>
    </citation>
    <scope>NUCLEOTIDE SEQUENCE [LARGE SCALE GENOMIC DNA]</scope>
    <source>
        <strain evidence="5 6">HLD2</strain>
    </source>
</reference>
<dbReference type="InterPro" id="IPR010177">
    <property type="entry name" value="Paired_CXXCH_1"/>
</dbReference>
<feature type="domain" description="Cytochrome c-type protein NrfB-like" evidence="4">
    <location>
        <begin position="70"/>
        <end position="149"/>
    </location>
</feature>
<dbReference type="InterPro" id="IPR053875">
    <property type="entry name" value="Cytochrom_c_NrfB-like_dom"/>
</dbReference>
<dbReference type="Pfam" id="PF22678">
    <property type="entry name" value="Cytochrom_c_NrfB-like"/>
    <property type="match status" value="1"/>
</dbReference>
<dbReference type="PANTHER" id="PTHR35038:SF8">
    <property type="entry name" value="C-TYPE POLYHEME CYTOCHROME OMCC"/>
    <property type="match status" value="1"/>
</dbReference>
<evidence type="ECO:0000313" key="5">
    <source>
        <dbReference type="EMBL" id="SCZ65675.1"/>
    </source>
</evidence>
<dbReference type="NCBIfam" id="TIGR01905">
    <property type="entry name" value="paired_CXXCH_1"/>
    <property type="match status" value="2"/>
</dbReference>
<dbReference type="Gene3D" id="1.10.1130.10">
    <property type="entry name" value="Flavocytochrome C3, Chain A"/>
    <property type="match status" value="2"/>
</dbReference>
<dbReference type="InterPro" id="IPR020015">
    <property type="entry name" value="Decahaem_cyt-c_DmsE"/>
</dbReference>
<dbReference type="PANTHER" id="PTHR35038">
    <property type="entry name" value="DISSIMILATORY SULFITE REDUCTASE SIRA"/>
    <property type="match status" value="1"/>
</dbReference>
<dbReference type="STRING" id="415747.SAMN03097708_02863"/>
<dbReference type="SUPFAM" id="SSF48695">
    <property type="entry name" value="Multiheme cytochromes"/>
    <property type="match status" value="1"/>
</dbReference>
<proteinExistence type="predicted"/>
<dbReference type="EMBL" id="FMWD01000010">
    <property type="protein sequence ID" value="SCZ65675.1"/>
    <property type="molecule type" value="Genomic_DNA"/>
</dbReference>
<protein>
    <submittedName>
        <fullName evidence="5">Decaheme c-type cytochrome, DmsE family</fullName>
    </submittedName>
</protein>
<dbReference type="InterPro" id="IPR051829">
    <property type="entry name" value="Multiheme_Cytochr_ET"/>
</dbReference>
<feature type="domain" description="Doubled CXXCH motif" evidence="3">
    <location>
        <begin position="175"/>
        <end position="216"/>
    </location>
</feature>
<feature type="chain" id="PRO_5011746374" evidence="2">
    <location>
        <begin position="30"/>
        <end position="301"/>
    </location>
</feature>
<gene>
    <name evidence="5" type="ORF">SAMN03097708_02863</name>
</gene>
<accession>A0A1G5QV02</accession>
<dbReference type="GO" id="GO:0016491">
    <property type="term" value="F:oxidoreductase activity"/>
    <property type="evidence" value="ECO:0007669"/>
    <property type="project" value="TreeGrafter"/>
</dbReference>
<keyword evidence="6" id="KW-1185">Reference proteome</keyword>
<dbReference type="AlphaFoldDB" id="A0A1G5QV02"/>
<dbReference type="Proteomes" id="UP000199648">
    <property type="component" value="Unassembled WGS sequence"/>
</dbReference>
<dbReference type="RefSeq" id="WP_175452596.1">
    <property type="nucleotide sequence ID" value="NZ_FMWD01000010.1"/>
</dbReference>
<evidence type="ECO:0000256" key="2">
    <source>
        <dbReference type="SAM" id="SignalP"/>
    </source>
</evidence>